<dbReference type="NCBIfam" id="TIGR00877">
    <property type="entry name" value="purD"/>
    <property type="match status" value="1"/>
</dbReference>
<dbReference type="GO" id="GO:0004637">
    <property type="term" value="F:phosphoribosylamine-glycine ligase activity"/>
    <property type="evidence" value="ECO:0007669"/>
    <property type="project" value="UniProtKB-UniRule"/>
</dbReference>
<comment type="pathway">
    <text evidence="3 12">Purine metabolism; IMP biosynthesis via de novo pathway; N(1)-(5-phospho-D-ribosyl)glycinamide from 5-phospho-alpha-D-ribose 1-diphosphate: step 2/2.</text>
</comment>
<dbReference type="SMART" id="SM01210">
    <property type="entry name" value="GARS_C"/>
    <property type="match status" value="1"/>
</dbReference>
<comment type="cofactor">
    <cofactor evidence="1">
        <name>Mn(2+)</name>
        <dbReference type="ChEBI" id="CHEBI:29035"/>
    </cofactor>
</comment>
<comment type="catalytic activity">
    <reaction evidence="12">
        <text>5-phospho-beta-D-ribosylamine + glycine + ATP = N(1)-(5-phospho-beta-D-ribosyl)glycinamide + ADP + phosphate + H(+)</text>
        <dbReference type="Rhea" id="RHEA:17453"/>
        <dbReference type="ChEBI" id="CHEBI:15378"/>
        <dbReference type="ChEBI" id="CHEBI:30616"/>
        <dbReference type="ChEBI" id="CHEBI:43474"/>
        <dbReference type="ChEBI" id="CHEBI:57305"/>
        <dbReference type="ChEBI" id="CHEBI:58681"/>
        <dbReference type="ChEBI" id="CHEBI:143788"/>
        <dbReference type="ChEBI" id="CHEBI:456216"/>
        <dbReference type="EC" id="6.3.4.13"/>
    </reaction>
</comment>
<dbReference type="Gene3D" id="3.90.600.10">
    <property type="entry name" value="Phosphoribosylglycinamide synthetase, C-terminal domain"/>
    <property type="match status" value="1"/>
</dbReference>
<dbReference type="HAMAP" id="MF_00138">
    <property type="entry name" value="GARS"/>
    <property type="match status" value="1"/>
</dbReference>
<evidence type="ECO:0000256" key="6">
    <source>
        <dbReference type="ARBA" id="ARBA00022741"/>
    </source>
</evidence>
<dbReference type="PANTHER" id="PTHR43472">
    <property type="entry name" value="PHOSPHORIBOSYLAMINE--GLYCINE LIGASE"/>
    <property type="match status" value="1"/>
</dbReference>
<comment type="similarity">
    <text evidence="9 12">Belongs to the GARS family.</text>
</comment>
<dbReference type="PANTHER" id="PTHR43472:SF1">
    <property type="entry name" value="PHOSPHORIBOSYLAMINE--GLYCINE LIGASE, CHLOROPLASTIC"/>
    <property type="match status" value="1"/>
</dbReference>
<keyword evidence="16" id="KW-1185">Reference proteome</keyword>
<reference evidence="15 16" key="1">
    <citation type="journal article" date="2013" name="Int. J. Syst. Evol. Microbiol.">
        <title>Azospirillum humicireducens sp. nov., a nitrogen-fixing bacterium isolated from a microbial fuel cell.</title>
        <authorList>
            <person name="Zhou S."/>
            <person name="Han L."/>
            <person name="Wang Y."/>
            <person name="Yang G."/>
            <person name="Zhuang L."/>
            <person name="Hu P."/>
        </authorList>
    </citation>
    <scope>NUCLEOTIDE SEQUENCE [LARGE SCALE GENOMIC DNA]</scope>
    <source>
        <strain evidence="15 16">SgZ-5</strain>
    </source>
</reference>
<dbReference type="OrthoDB" id="9807240at2"/>
<dbReference type="Gene3D" id="3.30.470.20">
    <property type="entry name" value="ATP-grasp fold, B domain"/>
    <property type="match status" value="1"/>
</dbReference>
<dbReference type="InterPro" id="IPR020561">
    <property type="entry name" value="PRibGlycinamid_synth_ATP-grasp"/>
</dbReference>
<dbReference type="InterPro" id="IPR020560">
    <property type="entry name" value="PRibGlycinamide_synth_C-dom"/>
</dbReference>
<dbReference type="EC" id="6.3.4.13" evidence="4 12"/>
<keyword evidence="6 13" id="KW-0547">Nucleotide-binding</keyword>
<name>A0A168Y6E0_9PROT</name>
<dbReference type="PROSITE" id="PS00184">
    <property type="entry name" value="GARS"/>
    <property type="match status" value="1"/>
</dbReference>
<dbReference type="PROSITE" id="PS50975">
    <property type="entry name" value="ATP_GRASP"/>
    <property type="match status" value="1"/>
</dbReference>
<evidence type="ECO:0000313" key="16">
    <source>
        <dbReference type="Proteomes" id="UP000077405"/>
    </source>
</evidence>
<organism evidence="15 16">
    <name type="scientific">Azospirillum humicireducens</name>
    <dbReference type="NCBI Taxonomy" id="1226968"/>
    <lineage>
        <taxon>Bacteria</taxon>
        <taxon>Pseudomonadati</taxon>
        <taxon>Pseudomonadota</taxon>
        <taxon>Alphaproteobacteria</taxon>
        <taxon>Rhodospirillales</taxon>
        <taxon>Azospirillaceae</taxon>
        <taxon>Azospirillum</taxon>
    </lineage>
</organism>
<dbReference type="SUPFAM" id="SSF52440">
    <property type="entry name" value="PreATP-grasp domain"/>
    <property type="match status" value="1"/>
</dbReference>
<dbReference type="InterPro" id="IPR016185">
    <property type="entry name" value="PreATP-grasp_dom_sf"/>
</dbReference>
<dbReference type="Pfam" id="PF01071">
    <property type="entry name" value="GARS_A"/>
    <property type="match status" value="1"/>
</dbReference>
<dbReference type="FunFam" id="3.30.470.20:FF:000031">
    <property type="entry name" value="Phosphoribosylamine--glycine ligase"/>
    <property type="match status" value="1"/>
</dbReference>
<dbReference type="Proteomes" id="UP000077405">
    <property type="component" value="Chromosome"/>
</dbReference>
<evidence type="ECO:0000259" key="14">
    <source>
        <dbReference type="PROSITE" id="PS50975"/>
    </source>
</evidence>
<dbReference type="SUPFAM" id="SSF51246">
    <property type="entry name" value="Rudiment single hybrid motif"/>
    <property type="match status" value="1"/>
</dbReference>
<dbReference type="Gene3D" id="3.30.1490.20">
    <property type="entry name" value="ATP-grasp fold, A domain"/>
    <property type="match status" value="1"/>
</dbReference>
<dbReference type="FunFam" id="3.90.600.10:FF:000001">
    <property type="entry name" value="Trifunctional purine biosynthetic protein adenosine-3"/>
    <property type="match status" value="1"/>
</dbReference>
<dbReference type="GO" id="GO:0009113">
    <property type="term" value="P:purine nucleobase biosynthetic process"/>
    <property type="evidence" value="ECO:0007669"/>
    <property type="project" value="InterPro"/>
</dbReference>
<protein>
    <recommendedName>
        <fullName evidence="4 12">Phosphoribosylamine--glycine ligase</fullName>
        <ecNumber evidence="4 12">6.3.4.13</ecNumber>
    </recommendedName>
    <alternativeName>
        <fullName evidence="12">GARS</fullName>
    </alternativeName>
    <alternativeName>
        <fullName evidence="10 12">Glycinamide ribonucleotide synthetase</fullName>
    </alternativeName>
    <alternativeName>
        <fullName evidence="11 12">Phosphoribosylglycinamide synthetase</fullName>
    </alternativeName>
</protein>
<dbReference type="SMART" id="SM01209">
    <property type="entry name" value="GARS_A"/>
    <property type="match status" value="1"/>
</dbReference>
<keyword evidence="5 12" id="KW-0436">Ligase</keyword>
<evidence type="ECO:0000256" key="5">
    <source>
        <dbReference type="ARBA" id="ARBA00022598"/>
    </source>
</evidence>
<dbReference type="InterPro" id="IPR000115">
    <property type="entry name" value="PRibGlycinamide_synth"/>
</dbReference>
<proteinExistence type="inferred from homology"/>
<evidence type="ECO:0000256" key="13">
    <source>
        <dbReference type="PROSITE-ProRule" id="PRU00409"/>
    </source>
</evidence>
<sequence length="428" mass="44673">MKVLVVGSGGREHALCWAISNSPLCDALYCAPGNAGIADVATLVPIGSEDVDALVRFVQDNAIDFVVVGPEGPLVLGLVDRLTALGVKAFGPSAAAAELEGSKGFMKDILAKYGVPTAFYERFKDPEAAKAYVRKHGAPIVVKADGLAAGKGVTVARTEQEAFEAIDDALVGGRFGAAGAEVVVEEFLDGEEVSFFALCDGENALPLASAQDHKAVGDGDTGPNTGGMGAYSPAPVLTPDLQDRVMREIILPTVKGMATEGKPFKGVLFAGLMIMQTPDGPVPKTLEFNVRFGDPECQTLMMRLKSDALAALVAAADGVLDSIDLRWHDRTALCVVMAANGYPGDYAKNTEIRGLDKAGAVDGVTVFHAGTRRAEDGRVLSVGGRVLGVTALAPTVAEAQAAAYKAVDALDWPDGFCRRDIGWRAVGR</sequence>
<accession>A0A168Y6E0</accession>
<gene>
    <name evidence="12" type="primary">purD</name>
    <name evidence="15" type="ORF">A6A40_08030</name>
</gene>
<dbReference type="EMBL" id="CP015285">
    <property type="protein sequence ID" value="ANC91861.1"/>
    <property type="molecule type" value="Genomic_DNA"/>
</dbReference>
<dbReference type="InterPro" id="IPR020562">
    <property type="entry name" value="PRibGlycinamide_synth_N"/>
</dbReference>
<keyword evidence="7 12" id="KW-0658">Purine biosynthesis</keyword>
<dbReference type="Gene3D" id="3.40.50.20">
    <property type="match status" value="1"/>
</dbReference>
<dbReference type="GO" id="GO:0005524">
    <property type="term" value="F:ATP binding"/>
    <property type="evidence" value="ECO:0007669"/>
    <property type="project" value="UniProtKB-UniRule"/>
</dbReference>
<evidence type="ECO:0000256" key="12">
    <source>
        <dbReference type="HAMAP-Rule" id="MF_00138"/>
    </source>
</evidence>
<dbReference type="InterPro" id="IPR011761">
    <property type="entry name" value="ATP-grasp"/>
</dbReference>
<feature type="domain" description="ATP-grasp" evidence="14">
    <location>
        <begin position="107"/>
        <end position="317"/>
    </location>
</feature>
<dbReference type="GO" id="GO:0046872">
    <property type="term" value="F:metal ion binding"/>
    <property type="evidence" value="ECO:0007669"/>
    <property type="project" value="InterPro"/>
</dbReference>
<evidence type="ECO:0000256" key="11">
    <source>
        <dbReference type="ARBA" id="ARBA00042864"/>
    </source>
</evidence>
<dbReference type="UniPathway" id="UPA00074">
    <property type="reaction ID" value="UER00125"/>
</dbReference>
<evidence type="ECO:0000256" key="8">
    <source>
        <dbReference type="ARBA" id="ARBA00022840"/>
    </source>
</evidence>
<dbReference type="InterPro" id="IPR037123">
    <property type="entry name" value="PRibGlycinamide_synth_C_sf"/>
</dbReference>
<dbReference type="Pfam" id="PF02843">
    <property type="entry name" value="GARS_C"/>
    <property type="match status" value="1"/>
</dbReference>
<evidence type="ECO:0000256" key="4">
    <source>
        <dbReference type="ARBA" id="ARBA00013255"/>
    </source>
</evidence>
<dbReference type="InterPro" id="IPR013815">
    <property type="entry name" value="ATP_grasp_subdomain_1"/>
</dbReference>
<evidence type="ECO:0000256" key="3">
    <source>
        <dbReference type="ARBA" id="ARBA00005174"/>
    </source>
</evidence>
<dbReference type="KEGG" id="ahu:A6A40_08030"/>
<comment type="cofactor">
    <cofactor evidence="2">
        <name>Mg(2+)</name>
        <dbReference type="ChEBI" id="CHEBI:18420"/>
    </cofactor>
</comment>
<dbReference type="Pfam" id="PF02844">
    <property type="entry name" value="GARS_N"/>
    <property type="match status" value="1"/>
</dbReference>
<dbReference type="RefSeq" id="WP_063634944.1">
    <property type="nucleotide sequence ID" value="NZ_CP015285.1"/>
</dbReference>
<evidence type="ECO:0000256" key="10">
    <source>
        <dbReference type="ARBA" id="ARBA00042242"/>
    </source>
</evidence>
<dbReference type="SUPFAM" id="SSF56059">
    <property type="entry name" value="Glutathione synthetase ATP-binding domain-like"/>
    <property type="match status" value="1"/>
</dbReference>
<dbReference type="GO" id="GO:0006189">
    <property type="term" value="P:'de novo' IMP biosynthetic process"/>
    <property type="evidence" value="ECO:0007669"/>
    <property type="project" value="UniProtKB-UniRule"/>
</dbReference>
<dbReference type="STRING" id="1226968.A6A40_08030"/>
<keyword evidence="8 13" id="KW-0067">ATP-binding</keyword>
<evidence type="ECO:0000256" key="2">
    <source>
        <dbReference type="ARBA" id="ARBA00001946"/>
    </source>
</evidence>
<dbReference type="AlphaFoldDB" id="A0A168Y6E0"/>
<evidence type="ECO:0000313" key="15">
    <source>
        <dbReference type="EMBL" id="ANC91861.1"/>
    </source>
</evidence>
<dbReference type="InterPro" id="IPR020559">
    <property type="entry name" value="PRibGlycinamide_synth_CS"/>
</dbReference>
<evidence type="ECO:0000256" key="7">
    <source>
        <dbReference type="ARBA" id="ARBA00022755"/>
    </source>
</evidence>
<evidence type="ECO:0000256" key="1">
    <source>
        <dbReference type="ARBA" id="ARBA00001936"/>
    </source>
</evidence>
<dbReference type="InterPro" id="IPR011054">
    <property type="entry name" value="Rudment_hybrid_motif"/>
</dbReference>
<dbReference type="FunFam" id="3.30.1490.20:FF:000006">
    <property type="entry name" value="phosphoribosylamine--glycine ligase, chloroplastic-like"/>
    <property type="match status" value="1"/>
</dbReference>
<evidence type="ECO:0000256" key="9">
    <source>
        <dbReference type="ARBA" id="ARBA00038345"/>
    </source>
</evidence>